<keyword evidence="2" id="KW-1185">Reference proteome</keyword>
<dbReference type="Proteomes" id="UP000003163">
    <property type="component" value="Unassembled WGS sequence"/>
</dbReference>
<evidence type="ECO:0000313" key="1">
    <source>
        <dbReference type="EMBL" id="EJW03214.1"/>
    </source>
</evidence>
<name>J9D6R9_EDHAE</name>
<reference evidence="2" key="2">
    <citation type="submission" date="2015-07" db="EMBL/GenBank/DDBJ databases">
        <title>Contrasting host-pathogen interactions and genome evolution in two generalist and specialist microsporidian pathogens of mosquitoes.</title>
        <authorList>
            <consortium name="The Broad Institute Genomics Platform"/>
            <consortium name="The Broad Institute Genome Sequencing Center for Infectious Disease"/>
            <person name="Cuomo C.A."/>
            <person name="Sanscrainte N.D."/>
            <person name="Goldberg J.M."/>
            <person name="Heiman D."/>
            <person name="Young S."/>
            <person name="Zeng Q."/>
            <person name="Becnel J.J."/>
            <person name="Birren B.W."/>
        </authorList>
    </citation>
    <scope>NUCLEOTIDE SEQUENCE [LARGE SCALE GENOMIC DNA]</scope>
    <source>
        <strain evidence="2">USNM 41457</strain>
    </source>
</reference>
<dbReference type="AlphaFoldDB" id="J9D6R9"/>
<dbReference type="EMBL" id="AFBI03000043">
    <property type="protein sequence ID" value="EJW03214.1"/>
    <property type="molecule type" value="Genomic_DNA"/>
</dbReference>
<reference evidence="1 2" key="1">
    <citation type="submission" date="2011-08" db="EMBL/GenBank/DDBJ databases">
        <authorList>
            <person name="Liu Z.J."/>
            <person name="Shi F.L."/>
            <person name="Lu J.Q."/>
            <person name="Li M."/>
            <person name="Wang Z.L."/>
        </authorList>
    </citation>
    <scope>NUCLEOTIDE SEQUENCE [LARGE SCALE GENOMIC DNA]</scope>
    <source>
        <strain evidence="1 2">USNM 41457</strain>
    </source>
</reference>
<accession>J9D6R9</accession>
<proteinExistence type="predicted"/>
<comment type="caution">
    <text evidence="1">The sequence shown here is derived from an EMBL/GenBank/DDBJ whole genome shotgun (WGS) entry which is preliminary data.</text>
</comment>
<organism evidence="1 2">
    <name type="scientific">Edhazardia aedis (strain USNM 41457)</name>
    <name type="common">Microsporidian parasite</name>
    <dbReference type="NCBI Taxonomy" id="1003232"/>
    <lineage>
        <taxon>Eukaryota</taxon>
        <taxon>Fungi</taxon>
        <taxon>Fungi incertae sedis</taxon>
        <taxon>Microsporidia</taxon>
        <taxon>Edhazardia</taxon>
    </lineage>
</organism>
<gene>
    <name evidence="1" type="ORF">EDEG_02429</name>
</gene>
<dbReference type="VEuPathDB" id="MicrosporidiaDB:EDEG_02429"/>
<protein>
    <submittedName>
        <fullName evidence="1">Uncharacterized protein</fullName>
    </submittedName>
</protein>
<dbReference type="OrthoDB" id="2199595at2759"/>
<evidence type="ECO:0000313" key="2">
    <source>
        <dbReference type="Proteomes" id="UP000003163"/>
    </source>
</evidence>
<dbReference type="HOGENOM" id="CLU_2196918_0_0_1"/>
<sequence length="108" mass="12630">MFEEDFRNLKEIIKQEDNLPKLRLYGDLLEKIAEYVESCKEKCDDITGLSQSIQKQKSIYIKSVDIYENLGEEKTDFNLEECLEELRVAVADYASFIKNLDEQKATPK</sequence>
<dbReference type="InParanoid" id="J9D6R9"/>